<dbReference type="RefSeq" id="WP_074929794.1">
    <property type="nucleotide sequence ID" value="NZ_FORI01000001.1"/>
</dbReference>
<proteinExistence type="inferred from homology"/>
<evidence type="ECO:0000256" key="2">
    <source>
        <dbReference type="PROSITE-ProRule" id="PRU01282"/>
    </source>
</evidence>
<dbReference type="SUPFAM" id="SSF52833">
    <property type="entry name" value="Thioredoxin-like"/>
    <property type="match status" value="1"/>
</dbReference>
<dbReference type="Proteomes" id="UP000182737">
    <property type="component" value="Unassembled WGS sequence"/>
</dbReference>
<name>A0A1I3HZA3_9SPIR</name>
<evidence type="ECO:0000256" key="1">
    <source>
        <dbReference type="ARBA" id="ARBA00007198"/>
    </source>
</evidence>
<dbReference type="EMBL" id="FORI01000001">
    <property type="protein sequence ID" value="SFI40920.1"/>
    <property type="molecule type" value="Genomic_DNA"/>
</dbReference>
<dbReference type="OrthoDB" id="9803749at2"/>
<gene>
    <name evidence="3" type="ORF">SAMN04487775_101186</name>
</gene>
<keyword evidence="4" id="KW-1185">Reference proteome</keyword>
<dbReference type="AlphaFoldDB" id="A0A1I3HZA3"/>
<protein>
    <submittedName>
        <fullName evidence="3">Arsenate reductase, glutaredoxin family</fullName>
    </submittedName>
</protein>
<dbReference type="InterPro" id="IPR006660">
    <property type="entry name" value="Arsenate_reductase-like"/>
</dbReference>
<dbReference type="Gene3D" id="3.40.30.10">
    <property type="entry name" value="Glutaredoxin"/>
    <property type="match status" value="1"/>
</dbReference>
<comment type="similarity">
    <text evidence="1 2">Belongs to the ArsC family.</text>
</comment>
<sequence length="120" mass="13675">MIQIFGTNKSFDTKAAQRFFKERRIDFQFVDLKEKEMSPGEFDSVVSALAREAGTRADAIDLLIDNKAKDYASIAYLDESEKESKLFENQAKLMKQPVCRNGKTAATVGMQQKIWESRNV</sequence>
<dbReference type="PROSITE" id="PS51353">
    <property type="entry name" value="ARSC"/>
    <property type="match status" value="1"/>
</dbReference>
<evidence type="ECO:0000313" key="4">
    <source>
        <dbReference type="Proteomes" id="UP000182737"/>
    </source>
</evidence>
<accession>A0A1I3HZA3</accession>
<dbReference type="InterPro" id="IPR036249">
    <property type="entry name" value="Thioredoxin-like_sf"/>
</dbReference>
<organism evidence="3 4">
    <name type="scientific">Treponema bryantii</name>
    <dbReference type="NCBI Taxonomy" id="163"/>
    <lineage>
        <taxon>Bacteria</taxon>
        <taxon>Pseudomonadati</taxon>
        <taxon>Spirochaetota</taxon>
        <taxon>Spirochaetia</taxon>
        <taxon>Spirochaetales</taxon>
        <taxon>Treponemataceae</taxon>
        <taxon>Treponema</taxon>
    </lineage>
</organism>
<evidence type="ECO:0000313" key="3">
    <source>
        <dbReference type="EMBL" id="SFI40920.1"/>
    </source>
</evidence>
<reference evidence="4" key="1">
    <citation type="submission" date="2016-10" db="EMBL/GenBank/DDBJ databases">
        <authorList>
            <person name="Varghese N."/>
            <person name="Submissions S."/>
        </authorList>
    </citation>
    <scope>NUCLEOTIDE SEQUENCE [LARGE SCALE GENOMIC DNA]</scope>
    <source>
        <strain evidence="4">XBD1002</strain>
    </source>
</reference>